<dbReference type="Gene3D" id="1.25.40.10">
    <property type="entry name" value="Tetratricopeptide repeat domain"/>
    <property type="match status" value="2"/>
</dbReference>
<dbReference type="GO" id="GO:0005829">
    <property type="term" value="C:cytosol"/>
    <property type="evidence" value="ECO:0007669"/>
    <property type="project" value="TreeGrafter"/>
</dbReference>
<keyword evidence="8 9" id="KW-0675">Receptor</keyword>
<evidence type="ECO:0000313" key="10">
    <source>
        <dbReference type="RefSeq" id="XP_030066907.1"/>
    </source>
</evidence>
<dbReference type="GO" id="GO:0031072">
    <property type="term" value="F:heat shock protein binding"/>
    <property type="evidence" value="ECO:0007669"/>
    <property type="project" value="TreeGrafter"/>
</dbReference>
<keyword evidence="7" id="KW-1185">Reference proteome</keyword>
<dbReference type="Proteomes" id="UP000515156">
    <property type="component" value="Chromosome 8"/>
</dbReference>
<dbReference type="RefSeq" id="XP_030066905.1">
    <property type="nucleotide sequence ID" value="XM_030211045.1"/>
</dbReference>
<dbReference type="InterPro" id="IPR019734">
    <property type="entry name" value="TPR_rpt"/>
</dbReference>
<evidence type="ECO:0000256" key="5">
    <source>
        <dbReference type="PROSITE-ProRule" id="PRU00339"/>
    </source>
</evidence>
<sequence length="335" mass="37820">MAPKRRRSASEWKQAGNESFKHGQYGQAAGYYTEAINILAKSGLKNPEELSILYSNRAACYLKNGTCTECIKDCSVSLDLSPFGIKPLLRRAAAYEALERYQLAYVDYKTVLQVDCNLQAAHDGVNRMTKALIEKDGTEWRKKLPPIPSVPLSQQTRWELMSDNNLIDTHSKRNISSGEQNGVLPSFKVLTESEIQRAKALKEEGNEWVKKKNYRKAIDKYSESLKFNNRESAAYTNRALCYLSLNQHQEAVKDCTEALKLDAGNVKAFYRRAQALKELKSMTKPLSCQNGKGDCLDPEGGPYLLLPQLPGSREHENAANIYFPHYPKQVWVQCG</sequence>
<dbReference type="AlphaFoldDB" id="A0A6P7YUH9"/>
<evidence type="ECO:0000313" key="7">
    <source>
        <dbReference type="Proteomes" id="UP000515156"/>
    </source>
</evidence>
<dbReference type="SUPFAM" id="SSF48452">
    <property type="entry name" value="TPR-like"/>
    <property type="match status" value="1"/>
</dbReference>
<dbReference type="SMART" id="SM00028">
    <property type="entry name" value="TPR"/>
    <property type="match status" value="5"/>
</dbReference>
<dbReference type="PANTHER" id="PTHR45984:SF2">
    <property type="entry name" value="MITOCHONDRIAL IMPORT RECEPTOR SUBUNIT TOM34"/>
    <property type="match status" value="1"/>
</dbReference>
<dbReference type="PROSITE" id="PS50005">
    <property type="entry name" value="TPR"/>
    <property type="match status" value="2"/>
</dbReference>
<feature type="domain" description="Serine/threonine-protein kinase BSK1-like TPR repeats" evidence="6">
    <location>
        <begin position="184"/>
        <end position="271"/>
    </location>
</feature>
<dbReference type="InterPro" id="IPR051982">
    <property type="entry name" value="CiliaryAsmbly_MitoImport"/>
</dbReference>
<dbReference type="OrthoDB" id="245563at2759"/>
<feature type="repeat" description="TPR" evidence="5">
    <location>
        <begin position="198"/>
        <end position="231"/>
    </location>
</feature>
<proteinExistence type="predicted"/>
<keyword evidence="3" id="KW-0677">Repeat</keyword>
<dbReference type="GeneID" id="115475385"/>
<dbReference type="CTD" id="10953"/>
<evidence type="ECO:0000256" key="2">
    <source>
        <dbReference type="ARBA" id="ARBA00022490"/>
    </source>
</evidence>
<dbReference type="KEGG" id="muo:115475385"/>
<feature type="repeat" description="TPR" evidence="5">
    <location>
        <begin position="232"/>
        <end position="265"/>
    </location>
</feature>
<dbReference type="InterPro" id="IPR058209">
    <property type="entry name" value="TPR_BSK1_C"/>
</dbReference>
<dbReference type="Pfam" id="PF25575">
    <property type="entry name" value="TPR_BSK1_C"/>
    <property type="match status" value="1"/>
</dbReference>
<evidence type="ECO:0000256" key="1">
    <source>
        <dbReference type="ARBA" id="ARBA00004496"/>
    </source>
</evidence>
<reference evidence="8 9" key="1">
    <citation type="submission" date="2025-04" db="UniProtKB">
        <authorList>
            <consortium name="RefSeq"/>
        </authorList>
    </citation>
    <scope>IDENTIFICATION</scope>
</reference>
<dbReference type="GO" id="GO:0005739">
    <property type="term" value="C:mitochondrion"/>
    <property type="evidence" value="ECO:0007669"/>
    <property type="project" value="TreeGrafter"/>
</dbReference>
<keyword evidence="2" id="KW-0963">Cytoplasm</keyword>
<name>A0A6P7YUH9_9AMPH</name>
<dbReference type="GO" id="GO:0006626">
    <property type="term" value="P:protein targeting to mitochondrion"/>
    <property type="evidence" value="ECO:0007669"/>
    <property type="project" value="TreeGrafter"/>
</dbReference>
<gene>
    <name evidence="8 9 10" type="primary">TOMM34</name>
</gene>
<evidence type="ECO:0000256" key="4">
    <source>
        <dbReference type="ARBA" id="ARBA00022803"/>
    </source>
</evidence>
<evidence type="ECO:0000259" key="6">
    <source>
        <dbReference type="Pfam" id="PF25575"/>
    </source>
</evidence>
<organism evidence="7 9">
    <name type="scientific">Microcaecilia unicolor</name>
    <dbReference type="NCBI Taxonomy" id="1415580"/>
    <lineage>
        <taxon>Eukaryota</taxon>
        <taxon>Metazoa</taxon>
        <taxon>Chordata</taxon>
        <taxon>Craniata</taxon>
        <taxon>Vertebrata</taxon>
        <taxon>Euteleostomi</taxon>
        <taxon>Amphibia</taxon>
        <taxon>Gymnophiona</taxon>
        <taxon>Siphonopidae</taxon>
        <taxon>Microcaecilia</taxon>
    </lineage>
</organism>
<dbReference type="PANTHER" id="PTHR45984">
    <property type="entry name" value="RNA (RNA) POLYMERASE II ASSOCIATED PROTEIN HOMOLOG"/>
    <property type="match status" value="1"/>
</dbReference>
<dbReference type="RefSeq" id="XP_030066907.1">
    <property type="nucleotide sequence ID" value="XM_030211047.1"/>
</dbReference>
<evidence type="ECO:0000256" key="3">
    <source>
        <dbReference type="ARBA" id="ARBA00022737"/>
    </source>
</evidence>
<dbReference type="FunFam" id="1.25.40.10:FF:000221">
    <property type="entry name" value="Mitochondrial import receptor subunit TOM34"/>
    <property type="match status" value="1"/>
</dbReference>
<comment type="subcellular location">
    <subcellularLocation>
        <location evidence="1">Cytoplasm</location>
    </subcellularLocation>
</comment>
<evidence type="ECO:0000313" key="9">
    <source>
        <dbReference type="RefSeq" id="XP_030066905.1"/>
    </source>
</evidence>
<keyword evidence="4 5" id="KW-0802">TPR repeat</keyword>
<dbReference type="InterPro" id="IPR011990">
    <property type="entry name" value="TPR-like_helical_dom_sf"/>
</dbReference>
<protein>
    <submittedName>
        <fullName evidence="8 9">Mitochondrial import receptor subunit TOM34 isoform X1</fullName>
    </submittedName>
</protein>
<accession>A0A6P7YUH9</accession>
<dbReference type="RefSeq" id="XP_030066904.1">
    <property type="nucleotide sequence ID" value="XM_030211044.1"/>
</dbReference>
<evidence type="ECO:0000313" key="8">
    <source>
        <dbReference type="RefSeq" id="XP_030066904.1"/>
    </source>
</evidence>